<keyword evidence="3" id="KW-1185">Reference proteome</keyword>
<dbReference type="InterPro" id="IPR040624">
    <property type="entry name" value="HalOD1"/>
</dbReference>
<comment type="caution">
    <text evidence="2">The sequence shown here is derived from an EMBL/GenBank/DDBJ whole genome shotgun (WGS) entry which is preliminary data.</text>
</comment>
<protein>
    <submittedName>
        <fullName evidence="2">HalOD1 output domain-containing protein</fullName>
    </submittedName>
</protein>
<dbReference type="Pfam" id="PF18545">
    <property type="entry name" value="HalOD1"/>
    <property type="match status" value="1"/>
</dbReference>
<name>A0ABD5SQG6_9EURY</name>
<reference evidence="2 3" key="1">
    <citation type="journal article" date="2019" name="Int. J. Syst. Evol. Microbiol.">
        <title>The Global Catalogue of Microorganisms (GCM) 10K type strain sequencing project: providing services to taxonomists for standard genome sequencing and annotation.</title>
        <authorList>
            <consortium name="The Broad Institute Genomics Platform"/>
            <consortium name="The Broad Institute Genome Sequencing Center for Infectious Disease"/>
            <person name="Wu L."/>
            <person name="Ma J."/>
        </authorList>
    </citation>
    <scope>NUCLEOTIDE SEQUENCE [LARGE SCALE GENOMIC DNA]</scope>
    <source>
        <strain evidence="2 3">LMG 29247</strain>
    </source>
</reference>
<organism evidence="2 3">
    <name type="scientific">Natrinema soli</name>
    <dbReference type="NCBI Taxonomy" id="1930624"/>
    <lineage>
        <taxon>Archaea</taxon>
        <taxon>Methanobacteriati</taxon>
        <taxon>Methanobacteriota</taxon>
        <taxon>Stenosarchaea group</taxon>
        <taxon>Halobacteria</taxon>
        <taxon>Halobacteriales</taxon>
        <taxon>Natrialbaceae</taxon>
        <taxon>Natrinema</taxon>
    </lineage>
</organism>
<evidence type="ECO:0000313" key="3">
    <source>
        <dbReference type="Proteomes" id="UP001596383"/>
    </source>
</evidence>
<gene>
    <name evidence="2" type="ORF">ACFQE6_21390</name>
</gene>
<dbReference type="AlphaFoldDB" id="A0ABD5SQG6"/>
<accession>A0ABD5SQG6</accession>
<dbReference type="EMBL" id="JBHSWV010000380">
    <property type="protein sequence ID" value="MFC6767446.1"/>
    <property type="molecule type" value="Genomic_DNA"/>
</dbReference>
<evidence type="ECO:0000259" key="1">
    <source>
        <dbReference type="Pfam" id="PF18545"/>
    </source>
</evidence>
<feature type="domain" description="Halobacterial output" evidence="1">
    <location>
        <begin position="18"/>
        <end position="82"/>
    </location>
</feature>
<dbReference type="RefSeq" id="WP_273740332.1">
    <property type="nucleotide sequence ID" value="NZ_JAQIVI010000380.1"/>
</dbReference>
<sequence>MTERDTGSRSPSPPVPDSVQVIETIADHVEKDPTEVDFTFGDYLDPDALDTLLESATSELVIAFTIDDLLVTVATDGTIEVREYQD</sequence>
<proteinExistence type="predicted"/>
<dbReference type="Proteomes" id="UP001596383">
    <property type="component" value="Unassembled WGS sequence"/>
</dbReference>
<evidence type="ECO:0000313" key="2">
    <source>
        <dbReference type="EMBL" id="MFC6767446.1"/>
    </source>
</evidence>